<evidence type="ECO:0000313" key="8">
    <source>
        <dbReference type="Proteomes" id="UP000835206"/>
    </source>
</evidence>
<dbReference type="GeneID" id="100648644"/>
<feature type="compositionally biased region" description="Low complexity" evidence="6">
    <location>
        <begin position="96"/>
        <end position="107"/>
    </location>
</feature>
<sequence>MAQAQSYYHQVRANQVSSRGKKSVISCYCFTVTFTVTTKIRIFPKNKQLKSLWLNKLELEGESVKTEVRICSAHFAEDVFYLLHGTKRLRPSARPSKGSNSSSMFSSPARKFRRKKFPDGWLNNPNFATWLQRCGEPYNS</sequence>
<accession>A0A9C6SRF6</accession>
<proteinExistence type="predicted"/>
<protein>
    <submittedName>
        <fullName evidence="9">Uncharacterized protein LOC100648644</fullName>
    </submittedName>
</protein>
<dbReference type="KEGG" id="bter:100648644"/>
<dbReference type="RefSeq" id="XP_048265421.1">
    <property type="nucleotide sequence ID" value="XM_048409464.1"/>
</dbReference>
<evidence type="ECO:0000256" key="6">
    <source>
        <dbReference type="SAM" id="MobiDB-lite"/>
    </source>
</evidence>
<dbReference type="Proteomes" id="UP000835206">
    <property type="component" value="Chromosome 10"/>
</dbReference>
<evidence type="ECO:0000313" key="9">
    <source>
        <dbReference type="RefSeq" id="XP_048265421.1"/>
    </source>
</evidence>
<dbReference type="AlphaFoldDB" id="A0A9C6SRF6"/>
<reference evidence="9" key="1">
    <citation type="submission" date="2025-08" db="UniProtKB">
        <authorList>
            <consortium name="RefSeq"/>
        </authorList>
    </citation>
    <scope>IDENTIFICATION</scope>
</reference>
<dbReference type="InterPro" id="IPR006612">
    <property type="entry name" value="THAP_Znf"/>
</dbReference>
<organism evidence="8 9">
    <name type="scientific">Bombus terrestris</name>
    <name type="common">Buff-tailed bumblebee</name>
    <name type="synonym">Apis terrestris</name>
    <dbReference type="NCBI Taxonomy" id="30195"/>
    <lineage>
        <taxon>Eukaryota</taxon>
        <taxon>Metazoa</taxon>
        <taxon>Ecdysozoa</taxon>
        <taxon>Arthropoda</taxon>
        <taxon>Hexapoda</taxon>
        <taxon>Insecta</taxon>
        <taxon>Pterygota</taxon>
        <taxon>Neoptera</taxon>
        <taxon>Endopterygota</taxon>
        <taxon>Hymenoptera</taxon>
        <taxon>Apocrita</taxon>
        <taxon>Aculeata</taxon>
        <taxon>Apoidea</taxon>
        <taxon>Anthophila</taxon>
        <taxon>Apidae</taxon>
        <taxon>Bombus</taxon>
        <taxon>Bombus</taxon>
    </lineage>
</organism>
<name>A0A9C6SRF6_BOMTE</name>
<gene>
    <name evidence="9" type="primary">LOC100648644</name>
</gene>
<keyword evidence="8" id="KW-1185">Reference proteome</keyword>
<dbReference type="Pfam" id="PF05485">
    <property type="entry name" value="THAP"/>
    <property type="match status" value="1"/>
</dbReference>
<dbReference type="OrthoDB" id="7601166at2759"/>
<evidence type="ECO:0000256" key="4">
    <source>
        <dbReference type="ARBA" id="ARBA00023125"/>
    </source>
</evidence>
<feature type="domain" description="THAP-type" evidence="7">
    <location>
        <begin position="16"/>
        <end position="98"/>
    </location>
</feature>
<dbReference type="PROSITE" id="PS50950">
    <property type="entry name" value="ZF_THAP"/>
    <property type="match status" value="1"/>
</dbReference>
<dbReference type="SUPFAM" id="SSF57716">
    <property type="entry name" value="Glucocorticoid receptor-like (DNA-binding domain)"/>
    <property type="match status" value="1"/>
</dbReference>
<keyword evidence="3" id="KW-0862">Zinc</keyword>
<evidence type="ECO:0000256" key="1">
    <source>
        <dbReference type="ARBA" id="ARBA00022723"/>
    </source>
</evidence>
<keyword evidence="4 5" id="KW-0238">DNA-binding</keyword>
<keyword evidence="1" id="KW-0479">Metal-binding</keyword>
<dbReference type="InterPro" id="IPR038441">
    <property type="entry name" value="THAP_Znf_sf"/>
</dbReference>
<evidence type="ECO:0000259" key="7">
    <source>
        <dbReference type="PROSITE" id="PS50950"/>
    </source>
</evidence>
<keyword evidence="2 5" id="KW-0863">Zinc-finger</keyword>
<evidence type="ECO:0000256" key="2">
    <source>
        <dbReference type="ARBA" id="ARBA00022771"/>
    </source>
</evidence>
<dbReference type="GO" id="GO:0003677">
    <property type="term" value="F:DNA binding"/>
    <property type="evidence" value="ECO:0007669"/>
    <property type="project" value="UniProtKB-UniRule"/>
</dbReference>
<evidence type="ECO:0000256" key="3">
    <source>
        <dbReference type="ARBA" id="ARBA00022833"/>
    </source>
</evidence>
<feature type="region of interest" description="Disordered" evidence="6">
    <location>
        <begin position="90"/>
        <end position="109"/>
    </location>
</feature>
<dbReference type="Gene3D" id="6.20.210.20">
    <property type="entry name" value="THAP domain"/>
    <property type="match status" value="1"/>
</dbReference>
<dbReference type="GO" id="GO:0008270">
    <property type="term" value="F:zinc ion binding"/>
    <property type="evidence" value="ECO:0007669"/>
    <property type="project" value="UniProtKB-KW"/>
</dbReference>
<evidence type="ECO:0000256" key="5">
    <source>
        <dbReference type="PROSITE-ProRule" id="PRU00309"/>
    </source>
</evidence>